<keyword evidence="1" id="KW-1133">Transmembrane helix</keyword>
<keyword evidence="3" id="KW-0326">Glycosidase</keyword>
<sequence length="324" mass="35698">MSRPAKITLSVLGCLVVAFLAVFIGIYMYWGWYGINVVLQRGGSQWVTVSKDDERISPAMRLALQDNPPSGTAGELEWKEIAPGFEAGTLPVLVDGEEVDSFLLARIDPERFKLIVRISPPGDHEVGDWMDELGAVMAVNGSYFAMDGWPDTPLVADGKRYGPEEYDADHGAFVAKGTEAGIVDLKDRDWREVLEGADDAMVSYPLLVDRNGESRSKGDNRWLANRNFVGEDSSGRIIIGTTTDAFFSLNRLATFLADSPLDLAIALNLDGGPVACQAMQLNGFERDFCGDWEIAVDDEEIKLLTPMIGQKRWTLPIVFAVMER</sequence>
<dbReference type="RefSeq" id="WP_379090390.1">
    <property type="nucleotide sequence ID" value="NZ_JBHTJO010000001.1"/>
</dbReference>
<keyword evidence="1" id="KW-0812">Transmembrane</keyword>
<evidence type="ECO:0000313" key="4">
    <source>
        <dbReference type="Proteomes" id="UP001597102"/>
    </source>
</evidence>
<keyword evidence="3" id="KW-0378">Hydrolase</keyword>
<comment type="caution">
    <text evidence="3">The sequence shown here is derived from an EMBL/GenBank/DDBJ whole genome shotgun (WGS) entry which is preliminary data.</text>
</comment>
<feature type="domain" description="Phosphodiester glycosidase" evidence="2">
    <location>
        <begin position="134"/>
        <end position="273"/>
    </location>
</feature>
<dbReference type="Proteomes" id="UP001597102">
    <property type="component" value="Unassembled WGS sequence"/>
</dbReference>
<feature type="transmembrane region" description="Helical" evidence="1">
    <location>
        <begin position="7"/>
        <end position="30"/>
    </location>
</feature>
<keyword evidence="1" id="KW-0472">Membrane</keyword>
<proteinExistence type="predicted"/>
<dbReference type="GO" id="GO:0016798">
    <property type="term" value="F:hydrolase activity, acting on glycosyl bonds"/>
    <property type="evidence" value="ECO:0007669"/>
    <property type="project" value="UniProtKB-KW"/>
</dbReference>
<name>A0ABW3JCY0_9HYPH</name>
<reference evidence="4" key="1">
    <citation type="journal article" date="2019" name="Int. J. Syst. Evol. Microbiol.">
        <title>The Global Catalogue of Microorganisms (GCM) 10K type strain sequencing project: providing services to taxonomists for standard genome sequencing and annotation.</title>
        <authorList>
            <consortium name="The Broad Institute Genomics Platform"/>
            <consortium name="The Broad Institute Genome Sequencing Center for Infectious Disease"/>
            <person name="Wu L."/>
            <person name="Ma J."/>
        </authorList>
    </citation>
    <scope>NUCLEOTIDE SEQUENCE [LARGE SCALE GENOMIC DNA]</scope>
    <source>
        <strain evidence="4">CCUG 61697</strain>
    </source>
</reference>
<dbReference type="Pfam" id="PF09992">
    <property type="entry name" value="NAGPA"/>
    <property type="match status" value="1"/>
</dbReference>
<evidence type="ECO:0000259" key="2">
    <source>
        <dbReference type="Pfam" id="PF09992"/>
    </source>
</evidence>
<protein>
    <submittedName>
        <fullName evidence="3">Phosphodiester glycosidase family protein</fullName>
    </submittedName>
</protein>
<accession>A0ABW3JCY0</accession>
<evidence type="ECO:0000313" key="3">
    <source>
        <dbReference type="EMBL" id="MFD0987944.1"/>
    </source>
</evidence>
<evidence type="ECO:0000256" key="1">
    <source>
        <dbReference type="SAM" id="Phobius"/>
    </source>
</evidence>
<keyword evidence="4" id="KW-1185">Reference proteome</keyword>
<dbReference type="EMBL" id="JBHTJO010000001">
    <property type="protein sequence ID" value="MFD0987944.1"/>
    <property type="molecule type" value="Genomic_DNA"/>
</dbReference>
<dbReference type="InterPro" id="IPR018711">
    <property type="entry name" value="NAGPA"/>
</dbReference>
<organism evidence="3 4">
    <name type="scientific">Methyloligella solikamskensis</name>
    <dbReference type="NCBI Taxonomy" id="1177756"/>
    <lineage>
        <taxon>Bacteria</taxon>
        <taxon>Pseudomonadati</taxon>
        <taxon>Pseudomonadota</taxon>
        <taxon>Alphaproteobacteria</taxon>
        <taxon>Hyphomicrobiales</taxon>
        <taxon>Hyphomicrobiaceae</taxon>
        <taxon>Methyloligella</taxon>
    </lineage>
</organism>
<gene>
    <name evidence="3" type="ORF">ACFQ2F_12630</name>
</gene>